<keyword evidence="8" id="KW-0547">Nucleotide-binding</keyword>
<accession>A0A0L0S2D3</accession>
<proteinExistence type="inferred from homology"/>
<comment type="subcellular location">
    <subcellularLocation>
        <location evidence="1">Membrane</location>
        <topology evidence="1">Single-pass type II membrane protein</topology>
    </subcellularLocation>
</comment>
<keyword evidence="10" id="KW-1133">Transmembrane helix</keyword>
<reference evidence="15 16" key="1">
    <citation type="submission" date="2009-11" db="EMBL/GenBank/DDBJ databases">
        <title>Annotation of Allomyces macrogynus ATCC 38327.</title>
        <authorList>
            <consortium name="The Broad Institute Genome Sequencing Platform"/>
            <person name="Russ C."/>
            <person name="Cuomo C."/>
            <person name="Burger G."/>
            <person name="Gray M.W."/>
            <person name="Holland P.W.H."/>
            <person name="King N."/>
            <person name="Lang F.B.F."/>
            <person name="Roger A.J."/>
            <person name="Ruiz-Trillo I."/>
            <person name="Young S.K."/>
            <person name="Zeng Q."/>
            <person name="Gargeya S."/>
            <person name="Fitzgerald M."/>
            <person name="Haas B."/>
            <person name="Abouelleil A."/>
            <person name="Alvarado L."/>
            <person name="Arachchi H.M."/>
            <person name="Berlin A."/>
            <person name="Chapman S.B."/>
            <person name="Gearin G."/>
            <person name="Goldberg J."/>
            <person name="Griggs A."/>
            <person name="Gujja S."/>
            <person name="Hansen M."/>
            <person name="Heiman D."/>
            <person name="Howarth C."/>
            <person name="Larimer J."/>
            <person name="Lui A."/>
            <person name="MacDonald P.J.P."/>
            <person name="McCowen C."/>
            <person name="Montmayeur A."/>
            <person name="Murphy C."/>
            <person name="Neiman D."/>
            <person name="Pearson M."/>
            <person name="Priest M."/>
            <person name="Roberts A."/>
            <person name="Saif S."/>
            <person name="Shea T."/>
            <person name="Sisk P."/>
            <person name="Stolte C."/>
            <person name="Sykes S."/>
            <person name="Wortman J."/>
            <person name="Nusbaum C."/>
            <person name="Birren B."/>
        </authorList>
    </citation>
    <scope>NUCLEOTIDE SEQUENCE [LARGE SCALE GENOMIC DNA]</scope>
    <source>
        <strain evidence="15 16">ATCC 38327</strain>
    </source>
</reference>
<evidence type="ECO:0000256" key="3">
    <source>
        <dbReference type="ARBA" id="ARBA00006462"/>
    </source>
</evidence>
<dbReference type="Pfam" id="PF00024">
    <property type="entry name" value="PAN_1"/>
    <property type="match status" value="1"/>
</dbReference>
<feature type="compositionally biased region" description="Basic residues" evidence="12">
    <location>
        <begin position="240"/>
        <end position="251"/>
    </location>
</feature>
<keyword evidence="9" id="KW-0735">Signal-anchor</keyword>
<feature type="region of interest" description="Disordered" evidence="12">
    <location>
        <begin position="229"/>
        <end position="295"/>
    </location>
</feature>
<sequence length="614" mass="68616">MPPPRLPRPILRLLVITPCLLLVLLLAFLLHADLEELAALRSQAKQWGLGRKDVPGLALNEPATIIQDALLPDATTTAHDARRVQATRTTDAVIAATATATKSTTRAVIAATPSTTLPAAAPTAAPASSIPNAPVATSSTLVAAAPTAGFVWEPREYRVTDPRFDDYVIGLKSGIEVAVDKVPIQLLTFLRSVKNIWLFGDGNMKVGDVEMHDVVTGLYEQTETRLRQAGKWEEANTPRYKLKHHDAKVKHPRVEDHPDEAHPPAGQSGASGNKELHKRATPAHDREILPDQKSQGWKLDAHKNIPAVKEMYKRFPNAKWYIMIDDDSYVFMENLHHLLLPLNSSEPHYIGAPNHFRGCDGVDKIGDGPMFGHGGSGIVLSHEAVRRMVEVADDCVFRYRPCWAGDVRLGLCLRDAGVKISYMFPGRRYFNPVTPHWSVHPYYEDPCKRVVTFHHLSQATMQKLHDIERFVHNRTAETLGRVSPPRGKFLHVDLPEGSARHPAFAHLPAAVPSAFYAPIHLEDLWYHFVDLDPNLPDIEPDTSRPGEIYKVWTGAHDANHCRLLCERDERCRAWEFEPKGGRCNVKDSITRSVPAKGHAAGLIKYRFRCRRRTF</sequence>
<evidence type="ECO:0000256" key="12">
    <source>
        <dbReference type="SAM" id="MobiDB-lite"/>
    </source>
</evidence>
<reference evidence="16" key="2">
    <citation type="submission" date="2009-11" db="EMBL/GenBank/DDBJ databases">
        <title>The Genome Sequence of Allomyces macrogynus strain ATCC 38327.</title>
        <authorList>
            <consortium name="The Broad Institute Genome Sequencing Platform"/>
            <person name="Russ C."/>
            <person name="Cuomo C."/>
            <person name="Shea T."/>
            <person name="Young S.K."/>
            <person name="Zeng Q."/>
            <person name="Koehrsen M."/>
            <person name="Haas B."/>
            <person name="Borodovsky M."/>
            <person name="Guigo R."/>
            <person name="Alvarado L."/>
            <person name="Berlin A."/>
            <person name="Borenstein D."/>
            <person name="Chen Z."/>
            <person name="Engels R."/>
            <person name="Freedman E."/>
            <person name="Gellesch M."/>
            <person name="Goldberg J."/>
            <person name="Griggs A."/>
            <person name="Gujja S."/>
            <person name="Heiman D."/>
            <person name="Hepburn T."/>
            <person name="Howarth C."/>
            <person name="Jen D."/>
            <person name="Larson L."/>
            <person name="Lewis B."/>
            <person name="Mehta T."/>
            <person name="Park D."/>
            <person name="Pearson M."/>
            <person name="Roberts A."/>
            <person name="Saif S."/>
            <person name="Shenoy N."/>
            <person name="Sisk P."/>
            <person name="Stolte C."/>
            <person name="Sykes S."/>
            <person name="Walk T."/>
            <person name="White J."/>
            <person name="Yandava C."/>
            <person name="Burger G."/>
            <person name="Gray M.W."/>
            <person name="Holland P.W.H."/>
            <person name="King N."/>
            <person name="Lang F.B.F."/>
            <person name="Roger A.J."/>
            <person name="Ruiz-Trillo I."/>
            <person name="Lander E."/>
            <person name="Nusbaum C."/>
        </authorList>
    </citation>
    <scope>NUCLEOTIDE SEQUENCE [LARGE SCALE GENOMIC DNA]</scope>
    <source>
        <strain evidence="16">ATCC 38327</strain>
    </source>
</reference>
<evidence type="ECO:0000256" key="5">
    <source>
        <dbReference type="ARBA" id="ARBA00022676"/>
    </source>
</evidence>
<comment type="similarity">
    <text evidence="3">Belongs to the glycosyltransferase 31 family. Beta3-Gal-T subfamily.</text>
</comment>
<evidence type="ECO:0000259" key="13">
    <source>
        <dbReference type="Pfam" id="PF00024"/>
    </source>
</evidence>
<dbReference type="InterPro" id="IPR003378">
    <property type="entry name" value="Fringe-like_glycosylTrfase"/>
</dbReference>
<dbReference type="Gene3D" id="3.90.550.50">
    <property type="match status" value="1"/>
</dbReference>
<dbReference type="PANTHER" id="PTHR23033:SF47">
    <property type="entry name" value="APPLE DOMAIN-CONTAINING PROTEIN-RELATED"/>
    <property type="match status" value="1"/>
</dbReference>
<evidence type="ECO:0000256" key="11">
    <source>
        <dbReference type="ARBA" id="ARBA00023136"/>
    </source>
</evidence>
<dbReference type="EMBL" id="GG745330">
    <property type="protein sequence ID" value="KNE56560.1"/>
    <property type="molecule type" value="Genomic_DNA"/>
</dbReference>
<evidence type="ECO:0000256" key="8">
    <source>
        <dbReference type="ARBA" id="ARBA00022741"/>
    </source>
</evidence>
<name>A0A0L0S2D3_ALLM3</name>
<dbReference type="GO" id="GO:0000166">
    <property type="term" value="F:nucleotide binding"/>
    <property type="evidence" value="ECO:0007669"/>
    <property type="project" value="UniProtKB-KW"/>
</dbReference>
<keyword evidence="6" id="KW-0808">Transferase</keyword>
<dbReference type="GO" id="GO:0016263">
    <property type="term" value="F:glycoprotein-N-acetylgalactosamine 3-beta-galactosyltransferase activity"/>
    <property type="evidence" value="ECO:0007669"/>
    <property type="project" value="UniProtKB-EC"/>
</dbReference>
<gene>
    <name evidence="15" type="ORF">AMAG_02358</name>
</gene>
<evidence type="ECO:0000313" key="15">
    <source>
        <dbReference type="EMBL" id="KNE56560.1"/>
    </source>
</evidence>
<evidence type="ECO:0000256" key="9">
    <source>
        <dbReference type="ARBA" id="ARBA00022968"/>
    </source>
</evidence>
<dbReference type="eggNOG" id="KOG2246">
    <property type="taxonomic scope" value="Eukaryota"/>
</dbReference>
<dbReference type="Pfam" id="PF02434">
    <property type="entry name" value="Fringe"/>
    <property type="match status" value="1"/>
</dbReference>
<evidence type="ECO:0000256" key="10">
    <source>
        <dbReference type="ARBA" id="ARBA00022989"/>
    </source>
</evidence>
<feature type="compositionally biased region" description="Basic and acidic residues" evidence="12">
    <location>
        <begin position="252"/>
        <end position="262"/>
    </location>
</feature>
<dbReference type="InterPro" id="IPR003609">
    <property type="entry name" value="Pan_app"/>
</dbReference>
<evidence type="ECO:0000259" key="14">
    <source>
        <dbReference type="Pfam" id="PF02434"/>
    </source>
</evidence>
<comment type="pathway">
    <text evidence="2">Protein modification; protein glycosylation.</text>
</comment>
<evidence type="ECO:0000256" key="4">
    <source>
        <dbReference type="ARBA" id="ARBA00012557"/>
    </source>
</evidence>
<evidence type="ECO:0000256" key="2">
    <source>
        <dbReference type="ARBA" id="ARBA00004922"/>
    </source>
</evidence>
<keyword evidence="7" id="KW-0812">Transmembrane</keyword>
<dbReference type="OrthoDB" id="414175at2759"/>
<dbReference type="Gene3D" id="3.50.4.10">
    <property type="entry name" value="Hepatocyte Growth Factor"/>
    <property type="match status" value="1"/>
</dbReference>
<feature type="domain" description="Apple" evidence="13">
    <location>
        <begin position="550"/>
        <end position="595"/>
    </location>
</feature>
<dbReference type="VEuPathDB" id="FungiDB:AMAG_02358"/>
<keyword evidence="11" id="KW-0472">Membrane</keyword>
<dbReference type="Proteomes" id="UP000054350">
    <property type="component" value="Unassembled WGS sequence"/>
</dbReference>
<feature type="domain" description="Fringe-like glycosyltransferase" evidence="14">
    <location>
        <begin position="317"/>
        <end position="415"/>
    </location>
</feature>
<dbReference type="STRING" id="578462.A0A0L0S2D3"/>
<evidence type="ECO:0000256" key="6">
    <source>
        <dbReference type="ARBA" id="ARBA00022679"/>
    </source>
</evidence>
<evidence type="ECO:0000256" key="7">
    <source>
        <dbReference type="ARBA" id="ARBA00022692"/>
    </source>
</evidence>
<protein>
    <recommendedName>
        <fullName evidence="4">N-acetylgalactosaminide beta-1,3-galactosyltransferase</fullName>
        <ecNumber evidence="4">2.4.1.122</ecNumber>
    </recommendedName>
</protein>
<dbReference type="InterPro" id="IPR026050">
    <property type="entry name" value="C1GALT1/C1GALT1_chp1"/>
</dbReference>
<organism evidence="15 16">
    <name type="scientific">Allomyces macrogynus (strain ATCC 38327)</name>
    <name type="common">Allomyces javanicus var. macrogynus</name>
    <dbReference type="NCBI Taxonomy" id="578462"/>
    <lineage>
        <taxon>Eukaryota</taxon>
        <taxon>Fungi</taxon>
        <taxon>Fungi incertae sedis</taxon>
        <taxon>Blastocladiomycota</taxon>
        <taxon>Blastocladiomycetes</taxon>
        <taxon>Blastocladiales</taxon>
        <taxon>Blastocladiaceae</taxon>
        <taxon>Allomyces</taxon>
    </lineage>
</organism>
<dbReference type="SUPFAM" id="SSF57414">
    <property type="entry name" value="Hairpin loop containing domain-like"/>
    <property type="match status" value="1"/>
</dbReference>
<dbReference type="GO" id="GO:0016020">
    <property type="term" value="C:membrane"/>
    <property type="evidence" value="ECO:0007669"/>
    <property type="project" value="UniProtKB-SubCell"/>
</dbReference>
<dbReference type="AlphaFoldDB" id="A0A0L0S2D3"/>
<evidence type="ECO:0000256" key="1">
    <source>
        <dbReference type="ARBA" id="ARBA00004606"/>
    </source>
</evidence>
<keyword evidence="5" id="KW-0328">Glycosyltransferase</keyword>
<keyword evidence="16" id="KW-1185">Reference proteome</keyword>
<dbReference type="EC" id="2.4.1.122" evidence="4"/>
<evidence type="ECO:0000313" key="16">
    <source>
        <dbReference type="Proteomes" id="UP000054350"/>
    </source>
</evidence>
<dbReference type="PANTHER" id="PTHR23033">
    <property type="entry name" value="BETA1,3-GALACTOSYLTRANSFERASE"/>
    <property type="match status" value="1"/>
</dbReference>